<keyword evidence="5" id="KW-1185">Reference proteome</keyword>
<dbReference type="InterPro" id="IPR001667">
    <property type="entry name" value="DDH_dom"/>
</dbReference>
<feature type="domain" description="DDH" evidence="2">
    <location>
        <begin position="342"/>
        <end position="499"/>
    </location>
</feature>
<dbReference type="PANTHER" id="PTHR47618">
    <property type="entry name" value="BIFUNCTIONAL OLIGORIBONUCLEASE AND PAP PHOSPHATASE NRNA"/>
    <property type="match status" value="1"/>
</dbReference>
<dbReference type="InterPro" id="IPR014528">
    <property type="entry name" value="GdpP/PdeA"/>
</dbReference>
<feature type="transmembrane region" description="Helical" evidence="1">
    <location>
        <begin position="37"/>
        <end position="60"/>
    </location>
</feature>
<reference evidence="4 5" key="1">
    <citation type="submission" date="2020-04" db="EMBL/GenBank/DDBJ databases">
        <title>Complete genome sequence of Spiroplasma platyhelix ATCC 51748, an insect isolate.</title>
        <authorList>
            <person name="Green E.A."/>
            <person name="Klassen J.L."/>
        </authorList>
    </citation>
    <scope>NUCLEOTIDE SEQUENCE [LARGE SCALE GENOMIC DNA]</scope>
    <source>
        <strain evidence="4 5">PALS-1</strain>
    </source>
</reference>
<dbReference type="Gene3D" id="3.90.1640.10">
    <property type="entry name" value="inorganic pyrophosphatase (n-terminal core)"/>
    <property type="match status" value="1"/>
</dbReference>
<sequence length="665" mass="75342">MFKSLRNYHLIMIVWLIIEILIGLTYFIININSKIDVVTVVIILSLVIGNFLIICLYIFLFSLWIRQRYISTAEVIKLNNTQALTFGSVGMIILDHDLTIMWISEFLEDKGLGKLIGKSIVKLSKDFEQLINNNIHKITLKIENMLYDAIYLTQTRTILLQETTKYHLLYDKLQHEKLVFGVINVDNFYNSLQKLRVENQIRVEAFIKTELNNFAADYSCLLLGNIEDGYTVLLYQNEFEKAKNDNFQLIKNVREGVKKFKADITLSAGFSYGNAINKDLYELAIEAKELAVYRGGDQVVIREFGGNTIFIGGTIEAKQSESKINIRMFAQSLYNEIKLAKNVLVMGHQNADFDSISSGVAIVEIANNLNCQAHYIVNQNELDSKTKEVLEQLVPEEYIDANFVNSKQALKLLHPNTLLVIVDTHNPKRVDTPEVLNKASKVIVIDHHRVSDEVIYNTVISYIDAGTSSTAESLAEIMYYNDFTNIENDFLWNLMLAGILIDTHNLQVRTTRRTFEACGLLIEWGASIAKVKGLLQDTLSELIEKFALISKAKTIKKGFLAVIADENEEYHPTFLAQISEMLLDLKECRAAFTIGYDKQKRACLSARSNGEINVQIICESLGGGGHFSAAAVQDSKLSLKELYNKLVHAIESEVYQSEGNTFKRS</sequence>
<proteinExistence type="predicted"/>
<dbReference type="Gene3D" id="3.30.450.20">
    <property type="entry name" value="PAS domain"/>
    <property type="match status" value="1"/>
</dbReference>
<keyword evidence="1" id="KW-0812">Transmembrane</keyword>
<dbReference type="RefSeq" id="WP_168105002.1">
    <property type="nucleotide sequence ID" value="NZ_CP051215.1"/>
</dbReference>
<keyword evidence="1" id="KW-1133">Transmembrane helix</keyword>
<dbReference type="PANTHER" id="PTHR47618:SF2">
    <property type="entry name" value="CYCLIC-DI-AMP PHOSPHODIESTERASE GDPP"/>
    <property type="match status" value="1"/>
</dbReference>
<gene>
    <name evidence="4" type="ORF">HER12_01975</name>
</gene>
<dbReference type="Pfam" id="PF24898">
    <property type="entry name" value="GGDEF_GdpP"/>
    <property type="match status" value="1"/>
</dbReference>
<evidence type="ECO:0000256" key="1">
    <source>
        <dbReference type="SAM" id="Phobius"/>
    </source>
</evidence>
<organism evidence="4 5">
    <name type="scientific">Spiroplasma platyhelix PALS-1</name>
    <dbReference type="NCBI Taxonomy" id="1276218"/>
    <lineage>
        <taxon>Bacteria</taxon>
        <taxon>Bacillati</taxon>
        <taxon>Mycoplasmatota</taxon>
        <taxon>Mollicutes</taxon>
        <taxon>Entomoplasmatales</taxon>
        <taxon>Spiroplasmataceae</taxon>
        <taxon>Spiroplasma</taxon>
    </lineage>
</organism>
<evidence type="ECO:0000259" key="2">
    <source>
        <dbReference type="Pfam" id="PF01368"/>
    </source>
</evidence>
<dbReference type="Pfam" id="PF02272">
    <property type="entry name" value="DHHA1"/>
    <property type="match status" value="1"/>
</dbReference>
<dbReference type="InterPro" id="IPR038763">
    <property type="entry name" value="DHH_sf"/>
</dbReference>
<protein>
    <recommendedName>
        <fullName evidence="6">Cyclic-di-AMP phosphodiesterase</fullName>
    </recommendedName>
</protein>
<evidence type="ECO:0000313" key="5">
    <source>
        <dbReference type="Proteomes" id="UP000584587"/>
    </source>
</evidence>
<feature type="domain" description="DHHA1" evidence="3">
    <location>
        <begin position="566"/>
        <end position="652"/>
    </location>
</feature>
<accession>A0A846TQC6</accession>
<dbReference type="SUPFAM" id="SSF64182">
    <property type="entry name" value="DHH phosphoesterases"/>
    <property type="match status" value="1"/>
</dbReference>
<feature type="transmembrane region" description="Helical" evidence="1">
    <location>
        <begin position="12"/>
        <end position="31"/>
    </location>
</feature>
<evidence type="ECO:0008006" key="6">
    <source>
        <dbReference type="Google" id="ProtNLM"/>
    </source>
</evidence>
<comment type="caution">
    <text evidence="4">The sequence shown here is derived from an EMBL/GenBank/DDBJ whole genome shotgun (WGS) entry which is preliminary data.</text>
</comment>
<dbReference type="Proteomes" id="UP000584587">
    <property type="component" value="Unassembled WGS sequence"/>
</dbReference>
<name>A0A846TQC6_9MOLU</name>
<keyword evidence="1" id="KW-0472">Membrane</keyword>
<dbReference type="EMBL" id="JAAVVK010000002">
    <property type="protein sequence ID" value="NKE38520.1"/>
    <property type="molecule type" value="Genomic_DNA"/>
</dbReference>
<dbReference type="GO" id="GO:0003676">
    <property type="term" value="F:nucleic acid binding"/>
    <property type="evidence" value="ECO:0007669"/>
    <property type="project" value="InterPro"/>
</dbReference>
<dbReference type="PIRSF" id="PIRSF026583">
    <property type="entry name" value="YybT"/>
    <property type="match status" value="1"/>
</dbReference>
<dbReference type="Pfam" id="PF01368">
    <property type="entry name" value="DHH"/>
    <property type="match status" value="1"/>
</dbReference>
<dbReference type="AlphaFoldDB" id="A0A846TQC6"/>
<dbReference type="InterPro" id="IPR003156">
    <property type="entry name" value="DHHA1_dom"/>
</dbReference>
<evidence type="ECO:0000313" key="4">
    <source>
        <dbReference type="EMBL" id="NKE38520.1"/>
    </source>
</evidence>
<dbReference type="InterPro" id="IPR051319">
    <property type="entry name" value="Oligoribo/pAp-PDE_c-di-AMP_PDE"/>
</dbReference>
<evidence type="ECO:0000259" key="3">
    <source>
        <dbReference type="Pfam" id="PF02272"/>
    </source>
</evidence>
<dbReference type="Gene3D" id="3.10.310.30">
    <property type="match status" value="1"/>
</dbReference>